<accession>A0A411YEW0</accession>
<dbReference type="RefSeq" id="WP_131154649.1">
    <property type="nucleotide sequence ID" value="NZ_CP036402.1"/>
</dbReference>
<dbReference type="AlphaFoldDB" id="A0A411YEW0"/>
<protein>
    <submittedName>
        <fullName evidence="1">Uncharacterized protein</fullName>
    </submittedName>
</protein>
<proteinExistence type="predicted"/>
<gene>
    <name evidence="1" type="ORF">ER308_08865</name>
</gene>
<sequence>MCEHTTTANQTPSVPLLVDRGELIGLLGVSREHFADLVNAAAWFDDAIPEPLWIGPGSAAAPWAGRLTVRTAELDDWLARRHHAAGATPRQTPLAPLAGCALLDTRGLAAALGLPFDTIKKWAAARIWEQGELPTPITVATLPQAFGGSAPASGQRRWQRAEVTAWLADRQQHHARLEGVA</sequence>
<dbReference type="EMBL" id="CP036402">
    <property type="protein sequence ID" value="QBI19652.1"/>
    <property type="molecule type" value="Genomic_DNA"/>
</dbReference>
<evidence type="ECO:0000313" key="2">
    <source>
        <dbReference type="Proteomes" id="UP000291469"/>
    </source>
</evidence>
<keyword evidence="2" id="KW-1185">Reference proteome</keyword>
<dbReference type="Proteomes" id="UP000291469">
    <property type="component" value="Chromosome"/>
</dbReference>
<dbReference type="KEGG" id="erz:ER308_08865"/>
<evidence type="ECO:0000313" key="1">
    <source>
        <dbReference type="EMBL" id="QBI19652.1"/>
    </source>
</evidence>
<name>A0A411YEW0_9ACTN</name>
<organism evidence="1 2">
    <name type="scientific">Egibacter rhizosphaerae</name>
    <dbReference type="NCBI Taxonomy" id="1670831"/>
    <lineage>
        <taxon>Bacteria</taxon>
        <taxon>Bacillati</taxon>
        <taxon>Actinomycetota</taxon>
        <taxon>Nitriliruptoria</taxon>
        <taxon>Egibacterales</taxon>
        <taxon>Egibacteraceae</taxon>
        <taxon>Egibacter</taxon>
    </lineage>
</organism>
<reference evidence="1 2" key="1">
    <citation type="submission" date="2019-01" db="EMBL/GenBank/DDBJ databases">
        <title>Egibacter rhizosphaerae EGI 80759T.</title>
        <authorList>
            <person name="Chen D.-D."/>
            <person name="Tian Y."/>
            <person name="Jiao J.-Y."/>
            <person name="Zhang X.-T."/>
            <person name="Zhang Y.-G."/>
            <person name="Zhang Y."/>
            <person name="Xiao M."/>
            <person name="Shu W.-S."/>
            <person name="Li W.-J."/>
        </authorList>
    </citation>
    <scope>NUCLEOTIDE SEQUENCE [LARGE SCALE GENOMIC DNA]</scope>
    <source>
        <strain evidence="1 2">EGI 80759</strain>
    </source>
</reference>